<dbReference type="KEGG" id="lip:LI0715"/>
<dbReference type="Gene3D" id="3.30.2350.10">
    <property type="entry name" value="Pseudouridine synthase"/>
    <property type="match status" value="1"/>
</dbReference>
<dbReference type="HOGENOM" id="CLU_016902_1_0_7"/>
<dbReference type="Gene3D" id="3.10.290.10">
    <property type="entry name" value="RNA-binding S4 domain"/>
    <property type="match status" value="1"/>
</dbReference>
<accession>Q1MQF8</accession>
<organism evidence="5 6">
    <name type="scientific">Lawsonia intracellularis (strain PHE/MN1-00)</name>
    <dbReference type="NCBI Taxonomy" id="363253"/>
    <lineage>
        <taxon>Bacteria</taxon>
        <taxon>Pseudomonadati</taxon>
        <taxon>Thermodesulfobacteriota</taxon>
        <taxon>Desulfovibrionia</taxon>
        <taxon>Desulfovibrionales</taxon>
        <taxon>Desulfovibrionaceae</taxon>
        <taxon>Lawsonia</taxon>
    </lineage>
</organism>
<dbReference type="EMBL" id="AM180252">
    <property type="protein sequence ID" value="CAJ54769.1"/>
    <property type="molecule type" value="Genomic_DNA"/>
</dbReference>
<dbReference type="SUPFAM" id="SSF55120">
    <property type="entry name" value="Pseudouridine synthase"/>
    <property type="match status" value="1"/>
</dbReference>
<dbReference type="SUPFAM" id="SSF55174">
    <property type="entry name" value="Alpha-L RNA-binding motif"/>
    <property type="match status" value="1"/>
</dbReference>
<keyword evidence="6" id="KW-1185">Reference proteome</keyword>
<dbReference type="OrthoDB" id="128480at2"/>
<keyword evidence="2" id="KW-0413">Isomerase</keyword>
<proteinExistence type="inferred from homology"/>
<evidence type="ECO:0000313" key="5">
    <source>
        <dbReference type="EMBL" id="CAJ54769.1"/>
    </source>
</evidence>
<protein>
    <submittedName>
        <fullName evidence="5">Pseudouridylate synthases, 23S RNA-specific</fullName>
    </submittedName>
</protein>
<dbReference type="GO" id="GO:0000455">
    <property type="term" value="P:enzyme-directed rRNA pseudouridine synthesis"/>
    <property type="evidence" value="ECO:0007669"/>
    <property type="project" value="TreeGrafter"/>
</dbReference>
<name>Q1MQF8_LAWIP</name>
<dbReference type="InterPro" id="IPR020103">
    <property type="entry name" value="PsdUridine_synth_cat_dom_sf"/>
</dbReference>
<dbReference type="CDD" id="cd02869">
    <property type="entry name" value="PseudoU_synth_RluA_like"/>
    <property type="match status" value="1"/>
</dbReference>
<sequence>MYIELIMQPIIVSSNEAGQKLFQFLTRRLTVPKSILHRWIRTGQTRINGKRVTPFTIVNFKDKIRIPPFAYEYKKKDLTTSLIHNQYDISPISSHTTSPLPPVIAHSPEFIIFYKPAGLAVHGGTGQTDSLAHRLSQHYAHSTFMPTPVHRLDKDTSGLLLVAKTYNSLRYFSELFASHSTQLTKEYLAWVVGICPWTQPICLEDILTKKQKQDNYSRLNSYQNKLQQTSAQKASLTVRCIKQYKDKSLLLIKLHTGRTHQIRIQLSIHGFPIIGDKKYGNTIRSHNLKLHAFRLSFPGYTFTILPSWDDKWQVTQEDIPN</sequence>
<dbReference type="PROSITE" id="PS50889">
    <property type="entry name" value="S4"/>
    <property type="match status" value="1"/>
</dbReference>
<dbReference type="InterPro" id="IPR050188">
    <property type="entry name" value="RluA_PseudoU_synthase"/>
</dbReference>
<dbReference type="GO" id="GO:0003723">
    <property type="term" value="F:RNA binding"/>
    <property type="evidence" value="ECO:0007669"/>
    <property type="project" value="UniProtKB-KW"/>
</dbReference>
<keyword evidence="3" id="KW-0694">RNA-binding</keyword>
<dbReference type="PANTHER" id="PTHR21600:SF87">
    <property type="entry name" value="RNA PSEUDOURIDYLATE SYNTHASE DOMAIN-CONTAINING PROTEIN 1"/>
    <property type="match status" value="1"/>
</dbReference>
<dbReference type="InterPro" id="IPR002942">
    <property type="entry name" value="S4_RNA-bd"/>
</dbReference>
<dbReference type="PANTHER" id="PTHR21600">
    <property type="entry name" value="MITOCHONDRIAL RNA PSEUDOURIDINE SYNTHASE"/>
    <property type="match status" value="1"/>
</dbReference>
<dbReference type="InterPro" id="IPR006145">
    <property type="entry name" value="PsdUridine_synth_RsuA/RluA"/>
</dbReference>
<dbReference type="InterPro" id="IPR006224">
    <property type="entry name" value="PsdUridine_synth_RluA-like_CS"/>
</dbReference>
<evidence type="ECO:0000313" key="6">
    <source>
        <dbReference type="Proteomes" id="UP000002430"/>
    </source>
</evidence>
<dbReference type="STRING" id="363253.LI0715"/>
<reference evidence="5 6" key="1">
    <citation type="submission" date="2005-11" db="EMBL/GenBank/DDBJ databases">
        <title>The complete genome sequence of Lawsonia intracellularis: the causative agent of proliferative enteropathy.</title>
        <authorList>
            <person name="Kaur K."/>
            <person name="Zhang Q."/>
            <person name="Beckler D."/>
            <person name="Munir S."/>
            <person name="Li L."/>
            <person name="Kinsley K."/>
            <person name="Herron L."/>
            <person name="Peterson A."/>
            <person name="May B."/>
            <person name="Singh S."/>
            <person name="Gebhart C."/>
            <person name="Kapur V."/>
        </authorList>
    </citation>
    <scope>NUCLEOTIDE SEQUENCE [LARGE SCALE GENOMIC DNA]</scope>
    <source>
        <strain evidence="5 6">PHE/MN1-00</strain>
    </source>
</reference>
<dbReference type="Proteomes" id="UP000002430">
    <property type="component" value="Chromosome"/>
</dbReference>
<dbReference type="eggNOG" id="COG0564">
    <property type="taxonomic scope" value="Bacteria"/>
</dbReference>
<evidence type="ECO:0000256" key="1">
    <source>
        <dbReference type="ARBA" id="ARBA00010876"/>
    </source>
</evidence>
<evidence type="ECO:0000259" key="4">
    <source>
        <dbReference type="SMART" id="SM00363"/>
    </source>
</evidence>
<feature type="domain" description="RNA-binding S4" evidence="4">
    <location>
        <begin position="19"/>
        <end position="75"/>
    </location>
</feature>
<evidence type="ECO:0000256" key="2">
    <source>
        <dbReference type="ARBA" id="ARBA00023235"/>
    </source>
</evidence>
<dbReference type="AlphaFoldDB" id="Q1MQF8"/>
<gene>
    <name evidence="5" type="primary">rluD</name>
    <name evidence="5" type="ordered locus">LI0715</name>
</gene>
<dbReference type="PROSITE" id="PS01129">
    <property type="entry name" value="PSI_RLU"/>
    <property type="match status" value="1"/>
</dbReference>
<dbReference type="GO" id="GO:0120159">
    <property type="term" value="F:rRNA pseudouridine synthase activity"/>
    <property type="evidence" value="ECO:0007669"/>
    <property type="project" value="UniProtKB-ARBA"/>
</dbReference>
<dbReference type="InterPro" id="IPR036986">
    <property type="entry name" value="S4_RNA-bd_sf"/>
</dbReference>
<comment type="similarity">
    <text evidence="1">Belongs to the pseudouridine synthase RluA family.</text>
</comment>
<dbReference type="CDD" id="cd00165">
    <property type="entry name" value="S4"/>
    <property type="match status" value="1"/>
</dbReference>
<dbReference type="SMART" id="SM00363">
    <property type="entry name" value="S4"/>
    <property type="match status" value="1"/>
</dbReference>
<evidence type="ECO:0000256" key="3">
    <source>
        <dbReference type="PROSITE-ProRule" id="PRU00182"/>
    </source>
</evidence>
<dbReference type="Pfam" id="PF00849">
    <property type="entry name" value="PseudoU_synth_2"/>
    <property type="match status" value="1"/>
</dbReference>